<dbReference type="AlphaFoldDB" id="A0A2N5AMM5"/>
<dbReference type="Proteomes" id="UP000234473">
    <property type="component" value="Unassembled WGS sequence"/>
</dbReference>
<dbReference type="EMBL" id="PICB01000035">
    <property type="protein sequence ID" value="PLP48966.1"/>
    <property type="molecule type" value="Genomic_DNA"/>
</dbReference>
<evidence type="ECO:0000313" key="2">
    <source>
        <dbReference type="Proteomes" id="UP000234473"/>
    </source>
</evidence>
<sequence length="297" mass="33805">MSIPKFTLKTSNTSSCNYIGILDCLKPAIDIASPKRHHEDLRVKLIGKDTPEKIEENLQFITCGNKQDFLSCFKILMQRFNVPGFKPIILIHAHGDKEHGLQLPDHSFVTWPELIELFDGLTKRCNGDCTIISGFCHSFELIKHIPKNVKKLPFAFYYGYTSTISAGIVEDEMSTIFNSFIDNGGEYLFNLHPKLRIRSFGEFDFIMQFLAPALAMAADPKELSKLAPQFSQERIRESVRRGHNGPQGGLDKIIKSFVRNDGLAVNLIETYMHDTERKEYVLKAVDDYFSLIKNGHD</sequence>
<accession>A0A2N5AMM5</accession>
<gene>
    <name evidence="1" type="ORF">CWM98_01705</name>
</gene>
<organism evidence="1 2">
    <name type="scientific">Klebsiella variicola</name>
    <dbReference type="NCBI Taxonomy" id="244366"/>
    <lineage>
        <taxon>Bacteria</taxon>
        <taxon>Pseudomonadati</taxon>
        <taxon>Pseudomonadota</taxon>
        <taxon>Gammaproteobacteria</taxon>
        <taxon>Enterobacterales</taxon>
        <taxon>Enterobacteriaceae</taxon>
        <taxon>Klebsiella/Raoultella group</taxon>
        <taxon>Klebsiella</taxon>
        <taxon>Klebsiella pneumoniae complex</taxon>
    </lineage>
</organism>
<name>A0A2N5AMM5_KLEVA</name>
<reference evidence="1 2" key="1">
    <citation type="submission" date="2017-11" db="EMBL/GenBank/DDBJ databases">
        <authorList>
            <person name="Han C.G."/>
        </authorList>
    </citation>
    <scope>NUCLEOTIDE SEQUENCE [LARGE SCALE GENOMIC DNA]</scope>
    <source>
        <strain evidence="1 2">A5</strain>
    </source>
</reference>
<proteinExistence type="predicted"/>
<reference evidence="1 2" key="2">
    <citation type="submission" date="2018-01" db="EMBL/GenBank/DDBJ databases">
        <title>Genomic study of Klebsiella pneumoniae.</title>
        <authorList>
            <person name="Yang Y."/>
            <person name="Bicalho R."/>
        </authorList>
    </citation>
    <scope>NUCLEOTIDE SEQUENCE [LARGE SCALE GENOMIC DNA]</scope>
    <source>
        <strain evidence="1 2">A5</strain>
    </source>
</reference>
<comment type="caution">
    <text evidence="1">The sequence shown here is derived from an EMBL/GenBank/DDBJ whole genome shotgun (WGS) entry which is preliminary data.</text>
</comment>
<protein>
    <submittedName>
        <fullName evidence="1">Uncharacterized protein</fullName>
    </submittedName>
</protein>
<dbReference type="RefSeq" id="WP_130997599.1">
    <property type="nucleotide sequence ID" value="NZ_BIIL01000050.1"/>
</dbReference>
<evidence type="ECO:0000313" key="1">
    <source>
        <dbReference type="EMBL" id="PLP48966.1"/>
    </source>
</evidence>